<gene>
    <name evidence="2" type="ORF">BpHYR1_048902</name>
</gene>
<sequence>MLELVQVLYPNLLQIQVWHSLRSEYSPLVDVVGTILFSFLILALACCSMYEQVHELSFQFSRLTLTILIEFNEEIISSNVV</sequence>
<keyword evidence="3" id="KW-1185">Reference proteome</keyword>
<organism evidence="2 3">
    <name type="scientific">Brachionus plicatilis</name>
    <name type="common">Marine rotifer</name>
    <name type="synonym">Brachionus muelleri</name>
    <dbReference type="NCBI Taxonomy" id="10195"/>
    <lineage>
        <taxon>Eukaryota</taxon>
        <taxon>Metazoa</taxon>
        <taxon>Spiralia</taxon>
        <taxon>Gnathifera</taxon>
        <taxon>Rotifera</taxon>
        <taxon>Eurotatoria</taxon>
        <taxon>Monogononta</taxon>
        <taxon>Pseudotrocha</taxon>
        <taxon>Ploima</taxon>
        <taxon>Brachionidae</taxon>
        <taxon>Brachionus</taxon>
    </lineage>
</organism>
<keyword evidence="1" id="KW-1133">Transmembrane helix</keyword>
<proteinExistence type="predicted"/>
<name>A0A3M7SUB1_BRAPC</name>
<evidence type="ECO:0000256" key="1">
    <source>
        <dbReference type="SAM" id="Phobius"/>
    </source>
</evidence>
<evidence type="ECO:0000313" key="2">
    <source>
        <dbReference type="EMBL" id="RNA39282.1"/>
    </source>
</evidence>
<feature type="transmembrane region" description="Helical" evidence="1">
    <location>
        <begin position="31"/>
        <end position="50"/>
    </location>
</feature>
<evidence type="ECO:0000313" key="3">
    <source>
        <dbReference type="Proteomes" id="UP000276133"/>
    </source>
</evidence>
<dbReference type="EMBL" id="REGN01000770">
    <property type="protein sequence ID" value="RNA39282.1"/>
    <property type="molecule type" value="Genomic_DNA"/>
</dbReference>
<dbReference type="Proteomes" id="UP000276133">
    <property type="component" value="Unassembled WGS sequence"/>
</dbReference>
<dbReference type="AlphaFoldDB" id="A0A3M7SUB1"/>
<keyword evidence="1" id="KW-0472">Membrane</keyword>
<comment type="caution">
    <text evidence="2">The sequence shown here is derived from an EMBL/GenBank/DDBJ whole genome shotgun (WGS) entry which is preliminary data.</text>
</comment>
<keyword evidence="1" id="KW-0812">Transmembrane</keyword>
<accession>A0A3M7SUB1</accession>
<reference evidence="2 3" key="1">
    <citation type="journal article" date="2018" name="Sci. Rep.">
        <title>Genomic signatures of local adaptation to the degree of environmental predictability in rotifers.</title>
        <authorList>
            <person name="Franch-Gras L."/>
            <person name="Hahn C."/>
            <person name="Garcia-Roger E.M."/>
            <person name="Carmona M.J."/>
            <person name="Serra M."/>
            <person name="Gomez A."/>
        </authorList>
    </citation>
    <scope>NUCLEOTIDE SEQUENCE [LARGE SCALE GENOMIC DNA]</scope>
    <source>
        <strain evidence="2">HYR1</strain>
    </source>
</reference>
<protein>
    <submittedName>
        <fullName evidence="2">Uncharacterized protein</fullName>
    </submittedName>
</protein>